<dbReference type="KEGG" id="vg:14006744"/>
<sequence>MEDLNKRSFNGYEAPAWANFVALSNGYWYWEESLKQENGAQFQNITSTSPRMYTNKTHKGWEKAYRLPRLPAVAPQPYVVDELPPAPISELYVSTTGRRTASIRLEQTSISIGTNASGQRVRVSVETARAMAHDLIRMAMELERREAE</sequence>
<organism evidence="1 2">
    <name type="scientific">Pantoea phage LIMElight</name>
    <dbReference type="NCBI Taxonomy" id="881915"/>
    <lineage>
        <taxon>Viruses</taxon>
        <taxon>Duplodnaviria</taxon>
        <taxon>Heunggongvirae</taxon>
        <taxon>Uroviricota</taxon>
        <taxon>Caudoviricetes</taxon>
        <taxon>Autographivirales</taxon>
        <taxon>Autoscriptoviridae</taxon>
        <taxon>Slopekvirinae</taxon>
        <taxon>Limelightvirus</taxon>
        <taxon>Limelightvirus limelight</taxon>
    </lineage>
</organism>
<proteinExistence type="predicted"/>
<dbReference type="EMBL" id="FR687252">
    <property type="protein sequence ID" value="CBW54779.1"/>
    <property type="molecule type" value="Genomic_DNA"/>
</dbReference>
<name>E1Y3X0_9CAUD</name>
<reference evidence="2" key="1">
    <citation type="journal article" date="2011" name="Appl. Environ. Microbiol.">
        <title>Bacteriophages LIMElight and LIMEzero of Pantoea agglomerans, belonging to the "phiKMV-like viruses".</title>
        <authorList>
            <person name="Adriaenssens E.M."/>
            <person name="Ceyssens P.J."/>
            <person name="Dunon V."/>
            <person name="Ackermann H.W."/>
            <person name="Van Vaerenbergh J."/>
            <person name="Maes M."/>
            <person name="De Proft M."/>
            <person name="Lavigne R."/>
        </authorList>
    </citation>
    <scope>NUCLEOTIDE SEQUENCE [LARGE SCALE GENOMIC DNA]</scope>
</reference>
<dbReference type="GeneID" id="14006744"/>
<evidence type="ECO:0000313" key="2">
    <source>
        <dbReference type="Proteomes" id="UP000006684"/>
    </source>
</evidence>
<dbReference type="RefSeq" id="YP_007002874.1">
    <property type="nucleotide sequence ID" value="NC_019454.1"/>
</dbReference>
<protein>
    <submittedName>
        <fullName evidence="1">Uncharacterized protein</fullName>
    </submittedName>
</protein>
<keyword evidence="2" id="KW-1185">Reference proteome</keyword>
<accession>E1Y3X0</accession>
<dbReference type="Proteomes" id="UP000006684">
    <property type="component" value="Segment"/>
</dbReference>
<evidence type="ECO:0000313" key="1">
    <source>
        <dbReference type="EMBL" id="CBW54779.1"/>
    </source>
</evidence>